<organism evidence="1 2">
    <name type="scientific">Paracoccus limosus</name>
    <dbReference type="NCBI Taxonomy" id="913252"/>
    <lineage>
        <taxon>Bacteria</taxon>
        <taxon>Pseudomonadati</taxon>
        <taxon>Pseudomonadota</taxon>
        <taxon>Alphaproteobacteria</taxon>
        <taxon>Rhodobacterales</taxon>
        <taxon>Paracoccaceae</taxon>
        <taxon>Paracoccus</taxon>
    </lineage>
</organism>
<protein>
    <submittedName>
        <fullName evidence="1">Uncharacterized protein</fullName>
    </submittedName>
</protein>
<dbReference type="OrthoDB" id="7847741at2"/>
<sequence>MVRNLASGLIAGLAVVAVVLGLMLTGGPGYARKQARDVQREQDLMQIANWVTCLANETGKLPQALAATPECNWRLRDGDAQGGTAYRYEVTGPNAFQLCASFELPPVRPGDRWGRDAQGCIRREWWPEGGRR</sequence>
<dbReference type="EMBL" id="WMIF01000001">
    <property type="protein sequence ID" value="MTH33128.1"/>
    <property type="molecule type" value="Genomic_DNA"/>
</dbReference>
<keyword evidence="2" id="KW-1185">Reference proteome</keyword>
<dbReference type="Proteomes" id="UP000442533">
    <property type="component" value="Unassembled WGS sequence"/>
</dbReference>
<gene>
    <name evidence="1" type="ORF">GL279_00770</name>
</gene>
<dbReference type="RefSeq" id="WP_155062692.1">
    <property type="nucleotide sequence ID" value="NZ_WMIF01000001.1"/>
</dbReference>
<comment type="caution">
    <text evidence="1">The sequence shown here is derived from an EMBL/GenBank/DDBJ whole genome shotgun (WGS) entry which is preliminary data.</text>
</comment>
<name>A0A844H446_9RHOB</name>
<proteinExistence type="predicted"/>
<evidence type="ECO:0000313" key="2">
    <source>
        <dbReference type="Proteomes" id="UP000442533"/>
    </source>
</evidence>
<evidence type="ECO:0000313" key="1">
    <source>
        <dbReference type="EMBL" id="MTH33128.1"/>
    </source>
</evidence>
<accession>A0A844H446</accession>
<reference evidence="1 2" key="1">
    <citation type="submission" date="2019-11" db="EMBL/GenBank/DDBJ databases">
        <authorList>
            <person name="Dong K."/>
        </authorList>
    </citation>
    <scope>NUCLEOTIDE SEQUENCE [LARGE SCALE GENOMIC DNA]</scope>
    <source>
        <strain evidence="1 2">JCM 17370</strain>
    </source>
</reference>
<dbReference type="AlphaFoldDB" id="A0A844H446"/>